<comment type="similarity">
    <text evidence="1 6 7">Belongs to the universal ribosomal protein uS17 family.</text>
</comment>
<dbReference type="GO" id="GO:0022627">
    <property type="term" value="C:cytosolic small ribosomal subunit"/>
    <property type="evidence" value="ECO:0007669"/>
    <property type="project" value="UniProtKB-UniRule"/>
</dbReference>
<evidence type="ECO:0000256" key="1">
    <source>
        <dbReference type="ARBA" id="ARBA00010254"/>
    </source>
</evidence>
<evidence type="ECO:0000313" key="9">
    <source>
        <dbReference type="Proteomes" id="UP000464178"/>
    </source>
</evidence>
<keyword evidence="9" id="KW-1185">Reference proteome</keyword>
<dbReference type="GO" id="GO:0019843">
    <property type="term" value="F:rRNA binding"/>
    <property type="evidence" value="ECO:0007669"/>
    <property type="project" value="UniProtKB-UniRule"/>
</dbReference>
<dbReference type="HAMAP" id="MF_01345_B">
    <property type="entry name" value="Ribosomal_uS17_B"/>
    <property type="match status" value="1"/>
</dbReference>
<evidence type="ECO:0000256" key="2">
    <source>
        <dbReference type="ARBA" id="ARBA00022730"/>
    </source>
</evidence>
<keyword evidence="4 6" id="KW-0689">Ribosomal protein</keyword>
<dbReference type="AlphaFoldDB" id="A0A6P2DI02"/>
<dbReference type="PROSITE" id="PS00056">
    <property type="entry name" value="RIBOSOMAL_S17"/>
    <property type="match status" value="1"/>
</dbReference>
<name>A0A6P2DI02_9BACT</name>
<dbReference type="PANTHER" id="PTHR10744">
    <property type="entry name" value="40S RIBOSOMAL PROTEIN S11 FAMILY MEMBER"/>
    <property type="match status" value="1"/>
</dbReference>
<sequence length="118" mass="13139">MADTNTPAAAEKTTGRRVLEGVVTRDKMAKTRRVEVERLVRHPKYGKFVKRRTVCYVHDEANDSHLGDTVEIVESRPLSKTKRWNLVKVVKRAPSRTLSNLEGAVAGSDAAAPTVEKK</sequence>
<dbReference type="GO" id="GO:0006412">
    <property type="term" value="P:translation"/>
    <property type="evidence" value="ECO:0007669"/>
    <property type="project" value="UniProtKB-UniRule"/>
</dbReference>
<evidence type="ECO:0000256" key="3">
    <source>
        <dbReference type="ARBA" id="ARBA00022884"/>
    </source>
</evidence>
<keyword evidence="2 6" id="KW-0699">rRNA-binding</keyword>
<evidence type="ECO:0000256" key="5">
    <source>
        <dbReference type="ARBA" id="ARBA00023274"/>
    </source>
</evidence>
<keyword evidence="5 6" id="KW-0687">Ribonucleoprotein</keyword>
<protein>
    <recommendedName>
        <fullName evidence="6">Small ribosomal subunit protein uS17</fullName>
    </recommendedName>
</protein>
<dbReference type="EMBL" id="LR593886">
    <property type="protein sequence ID" value="VTR99589.1"/>
    <property type="molecule type" value="Genomic_DNA"/>
</dbReference>
<dbReference type="Pfam" id="PF00366">
    <property type="entry name" value="Ribosomal_S17"/>
    <property type="match status" value="1"/>
</dbReference>
<dbReference type="NCBIfam" id="TIGR03635">
    <property type="entry name" value="uS17_bact"/>
    <property type="match status" value="1"/>
</dbReference>
<dbReference type="Gene3D" id="2.40.50.140">
    <property type="entry name" value="Nucleic acid-binding proteins"/>
    <property type="match status" value="1"/>
</dbReference>
<dbReference type="RefSeq" id="WP_162671924.1">
    <property type="nucleotide sequence ID" value="NZ_LR593886.1"/>
</dbReference>
<comment type="subunit">
    <text evidence="6">Part of the 30S ribosomal subunit.</text>
</comment>
<accession>A0A6P2DI02</accession>
<dbReference type="InterPro" id="IPR000266">
    <property type="entry name" value="Ribosomal_uS17"/>
</dbReference>
<dbReference type="Proteomes" id="UP000464178">
    <property type="component" value="Chromosome"/>
</dbReference>
<proteinExistence type="inferred from homology"/>
<dbReference type="KEGG" id="gms:SOIL9_84670"/>
<dbReference type="CDD" id="cd00364">
    <property type="entry name" value="Ribosomal_uS17"/>
    <property type="match status" value="1"/>
</dbReference>
<dbReference type="PRINTS" id="PR00973">
    <property type="entry name" value="RIBOSOMALS17"/>
</dbReference>
<dbReference type="InterPro" id="IPR012340">
    <property type="entry name" value="NA-bd_OB-fold"/>
</dbReference>
<dbReference type="InterPro" id="IPR019984">
    <property type="entry name" value="Ribosomal_uS17_bact/chlr"/>
</dbReference>
<evidence type="ECO:0000313" key="8">
    <source>
        <dbReference type="EMBL" id="VTR99589.1"/>
    </source>
</evidence>
<dbReference type="NCBIfam" id="NF004123">
    <property type="entry name" value="PRK05610.1"/>
    <property type="match status" value="1"/>
</dbReference>
<dbReference type="GO" id="GO:0003735">
    <property type="term" value="F:structural constituent of ribosome"/>
    <property type="evidence" value="ECO:0007669"/>
    <property type="project" value="UniProtKB-UniRule"/>
</dbReference>
<comment type="function">
    <text evidence="6">One of the primary rRNA binding proteins, it binds specifically to the 5'-end of 16S ribosomal RNA.</text>
</comment>
<evidence type="ECO:0000256" key="7">
    <source>
        <dbReference type="RuleBase" id="RU003872"/>
    </source>
</evidence>
<reference evidence="8 9" key="1">
    <citation type="submission" date="2019-05" db="EMBL/GenBank/DDBJ databases">
        <authorList>
            <consortium name="Science for Life Laboratories"/>
        </authorList>
    </citation>
    <scope>NUCLEOTIDE SEQUENCE [LARGE SCALE GENOMIC DNA]</scope>
    <source>
        <strain evidence="8">Soil9</strain>
    </source>
</reference>
<evidence type="ECO:0000256" key="4">
    <source>
        <dbReference type="ARBA" id="ARBA00022980"/>
    </source>
</evidence>
<organism evidence="8 9">
    <name type="scientific">Gemmata massiliana</name>
    <dbReference type="NCBI Taxonomy" id="1210884"/>
    <lineage>
        <taxon>Bacteria</taxon>
        <taxon>Pseudomonadati</taxon>
        <taxon>Planctomycetota</taxon>
        <taxon>Planctomycetia</taxon>
        <taxon>Gemmatales</taxon>
        <taxon>Gemmataceae</taxon>
        <taxon>Gemmata</taxon>
    </lineage>
</organism>
<evidence type="ECO:0000256" key="6">
    <source>
        <dbReference type="HAMAP-Rule" id="MF_01345"/>
    </source>
</evidence>
<keyword evidence="3 6" id="KW-0694">RNA-binding</keyword>
<dbReference type="PANTHER" id="PTHR10744:SF1">
    <property type="entry name" value="SMALL RIBOSOMAL SUBUNIT PROTEIN US17M"/>
    <property type="match status" value="1"/>
</dbReference>
<gene>
    <name evidence="6" type="primary">rpsQ</name>
    <name evidence="8" type="ORF">SOIL9_84670</name>
</gene>
<dbReference type="SUPFAM" id="SSF50249">
    <property type="entry name" value="Nucleic acid-binding proteins"/>
    <property type="match status" value="1"/>
</dbReference>
<dbReference type="InterPro" id="IPR019979">
    <property type="entry name" value="Ribosomal_uS17_CS"/>
</dbReference>